<feature type="domain" description="AAA" evidence="1">
    <location>
        <begin position="15"/>
        <end position="177"/>
    </location>
</feature>
<dbReference type="InterPro" id="IPR050678">
    <property type="entry name" value="DNA_Partitioning_ATPase"/>
</dbReference>
<dbReference type="PANTHER" id="PTHR13696:SF52">
    <property type="entry name" value="PARA FAMILY PROTEIN CT_582"/>
    <property type="match status" value="1"/>
</dbReference>
<keyword evidence="3" id="KW-1185">Reference proteome</keyword>
<name>A0ABM6W869_9STRE</name>
<dbReference type="EMBL" id="CP029490">
    <property type="protein sequence ID" value="AWN21434.1"/>
    <property type="molecule type" value="Genomic_DNA"/>
</dbReference>
<evidence type="ECO:0000313" key="3">
    <source>
        <dbReference type="Proteomes" id="UP000245369"/>
    </source>
</evidence>
<dbReference type="InterPro" id="IPR027417">
    <property type="entry name" value="P-loop_NTPase"/>
</dbReference>
<gene>
    <name evidence="2" type="ORF">DK182_08895</name>
</gene>
<accession>A0ABM6W869</accession>
<dbReference type="Pfam" id="PF13614">
    <property type="entry name" value="AAA_31"/>
    <property type="match status" value="1"/>
</dbReference>
<dbReference type="CDD" id="cd02042">
    <property type="entry name" value="ParAB_family"/>
    <property type="match status" value="1"/>
</dbReference>
<sequence>MPVLRHPWPKTMSEIALKGGDGKTTITLLCATRLAAFKLKVLLVDLDSQCNLSHYFDVYQNTGTVANIFTGVGSVEIVPVSTNIDLIPGSMRLDEVEASLATKSNQNTIFYDWLSEHCEELNLAQYDVILIDTHPDFGIITKNAIAVSDVTLTPVAPGKDFSAEGKANLELRLEAYRKEEIMRPSRESLIQAESYFILNKISKSKKKSKELLAELKDDPSVLGQIPEKELFNQDTRDWTIVDMMDDPKMFSEHRAFFVQLKKTLRSIFKVLKLDLE</sequence>
<dbReference type="SUPFAM" id="SSF52540">
    <property type="entry name" value="P-loop containing nucleoside triphosphate hydrolases"/>
    <property type="match status" value="1"/>
</dbReference>
<dbReference type="Proteomes" id="UP000245369">
    <property type="component" value="Chromosome"/>
</dbReference>
<proteinExistence type="predicted"/>
<dbReference type="Gene3D" id="3.40.50.300">
    <property type="entry name" value="P-loop containing nucleotide triphosphate hydrolases"/>
    <property type="match status" value="1"/>
</dbReference>
<organism evidence="2 3">
    <name type="scientific">Streptococcus sobrinus</name>
    <dbReference type="NCBI Taxonomy" id="1310"/>
    <lineage>
        <taxon>Bacteria</taxon>
        <taxon>Bacillati</taxon>
        <taxon>Bacillota</taxon>
        <taxon>Bacilli</taxon>
        <taxon>Lactobacillales</taxon>
        <taxon>Streptococcaceae</taxon>
        <taxon>Streptococcus</taxon>
    </lineage>
</organism>
<evidence type="ECO:0000259" key="1">
    <source>
        <dbReference type="Pfam" id="PF13614"/>
    </source>
</evidence>
<protein>
    <submittedName>
        <fullName evidence="2">Peptide transporter</fullName>
    </submittedName>
</protein>
<evidence type="ECO:0000313" key="2">
    <source>
        <dbReference type="EMBL" id="AWN21434.1"/>
    </source>
</evidence>
<reference evidence="2 3" key="1">
    <citation type="submission" date="2018-05" db="EMBL/GenBank/DDBJ databases">
        <title>Complete genome sequences of Streptococcus sobrinus.</title>
        <authorList>
            <person name="Sales M."/>
            <person name="Jensen P.A."/>
        </authorList>
    </citation>
    <scope>NUCLEOTIDE SEQUENCE [LARGE SCALE GENOMIC DNA]</scope>
    <source>
        <strain evidence="2 3">SL1</strain>
    </source>
</reference>
<dbReference type="PANTHER" id="PTHR13696">
    <property type="entry name" value="P-LOOP CONTAINING NUCLEOSIDE TRIPHOSPHATE HYDROLASE"/>
    <property type="match status" value="1"/>
</dbReference>
<dbReference type="GeneID" id="93924621"/>
<dbReference type="InterPro" id="IPR025669">
    <property type="entry name" value="AAA_dom"/>
</dbReference>
<dbReference type="RefSeq" id="WP_002960209.1">
    <property type="nucleotide sequence ID" value="NZ_CP029490.1"/>
</dbReference>